<dbReference type="AlphaFoldDB" id="A0A1H7P4F3"/>
<evidence type="ECO:0000313" key="1">
    <source>
        <dbReference type="EMBL" id="SEL30324.1"/>
    </source>
</evidence>
<organism evidence="1 2">
    <name type="scientific">Sphingomonas palmae</name>
    <dbReference type="NCBI Taxonomy" id="1855283"/>
    <lineage>
        <taxon>Bacteria</taxon>
        <taxon>Pseudomonadati</taxon>
        <taxon>Pseudomonadota</taxon>
        <taxon>Alphaproteobacteria</taxon>
        <taxon>Sphingomonadales</taxon>
        <taxon>Sphingomonadaceae</taxon>
        <taxon>Sphingomonas</taxon>
    </lineage>
</organism>
<name>A0A1H7P4F3_9SPHN</name>
<dbReference type="Proteomes" id="UP000199214">
    <property type="component" value="Unassembled WGS sequence"/>
</dbReference>
<evidence type="ECO:0000313" key="2">
    <source>
        <dbReference type="Proteomes" id="UP000199214"/>
    </source>
</evidence>
<accession>A0A1H7P4F3</accession>
<gene>
    <name evidence="1" type="ORF">SAMN05216382_1754</name>
</gene>
<reference evidence="2" key="1">
    <citation type="submission" date="2016-10" db="EMBL/GenBank/DDBJ databases">
        <authorList>
            <person name="Varghese N."/>
            <person name="Submissions S."/>
        </authorList>
    </citation>
    <scope>NUCLEOTIDE SEQUENCE [LARGE SCALE GENOMIC DNA]</scope>
    <source>
        <strain evidence="2">JS21-1</strain>
    </source>
</reference>
<protein>
    <submittedName>
        <fullName evidence="1">Uncharacterized protein</fullName>
    </submittedName>
</protein>
<dbReference type="STRING" id="1855283.SAMN05216382_1754"/>
<sequence>MTAKRRRMPIWAAQLVLGCVCGLALLGVSPAAGMKRLAAAWHAPAWLSVEWPDAGRMMAALPSPHVSVRVIVEVQP</sequence>
<dbReference type="PROSITE" id="PS51257">
    <property type="entry name" value="PROKAR_LIPOPROTEIN"/>
    <property type="match status" value="1"/>
</dbReference>
<dbReference type="EMBL" id="FNZZ01000003">
    <property type="protein sequence ID" value="SEL30324.1"/>
    <property type="molecule type" value="Genomic_DNA"/>
</dbReference>
<proteinExistence type="predicted"/>
<keyword evidence="2" id="KW-1185">Reference proteome</keyword>